<name>A0A2A6BK34_PRIPA</name>
<proteinExistence type="predicted"/>
<gene>
    <name evidence="2" type="primary">WBGene00283525</name>
</gene>
<organism evidence="2 3">
    <name type="scientific">Pristionchus pacificus</name>
    <name type="common">Parasitic nematode worm</name>
    <dbReference type="NCBI Taxonomy" id="54126"/>
    <lineage>
        <taxon>Eukaryota</taxon>
        <taxon>Metazoa</taxon>
        <taxon>Ecdysozoa</taxon>
        <taxon>Nematoda</taxon>
        <taxon>Chromadorea</taxon>
        <taxon>Rhabditida</taxon>
        <taxon>Rhabditina</taxon>
        <taxon>Diplogasteromorpha</taxon>
        <taxon>Diplogasteroidea</taxon>
        <taxon>Neodiplogasteridae</taxon>
        <taxon>Pristionchus</taxon>
    </lineage>
</organism>
<accession>A0A2A6BK34</accession>
<evidence type="ECO:0000313" key="3">
    <source>
        <dbReference type="Proteomes" id="UP000005239"/>
    </source>
</evidence>
<feature type="region of interest" description="Disordered" evidence="1">
    <location>
        <begin position="49"/>
        <end position="71"/>
    </location>
</feature>
<dbReference type="Proteomes" id="UP000005239">
    <property type="component" value="Unassembled WGS sequence"/>
</dbReference>
<accession>A0A8R1V0X5</accession>
<keyword evidence="3" id="KW-1185">Reference proteome</keyword>
<feature type="compositionally biased region" description="Polar residues" evidence="1">
    <location>
        <begin position="61"/>
        <end position="71"/>
    </location>
</feature>
<sequence length="71" mass="8393">MCSLDQEEGLVIPGWEEERRGKEGKRQPDYSRFIIGDCFDCHLSVRRMEERKKKKKGQGQTRGYQSSLMIR</sequence>
<protein>
    <submittedName>
        <fullName evidence="2">Uncharacterized protein</fullName>
    </submittedName>
</protein>
<reference evidence="3" key="1">
    <citation type="journal article" date="2008" name="Nat. Genet.">
        <title>The Pristionchus pacificus genome provides a unique perspective on nematode lifestyle and parasitism.</title>
        <authorList>
            <person name="Dieterich C."/>
            <person name="Clifton S.W."/>
            <person name="Schuster L.N."/>
            <person name="Chinwalla A."/>
            <person name="Delehaunty K."/>
            <person name="Dinkelacker I."/>
            <person name="Fulton L."/>
            <person name="Fulton R."/>
            <person name="Godfrey J."/>
            <person name="Minx P."/>
            <person name="Mitreva M."/>
            <person name="Roeseler W."/>
            <person name="Tian H."/>
            <person name="Witte H."/>
            <person name="Yang S.P."/>
            <person name="Wilson R.K."/>
            <person name="Sommer R.J."/>
        </authorList>
    </citation>
    <scope>NUCLEOTIDE SEQUENCE [LARGE SCALE GENOMIC DNA]</scope>
    <source>
        <strain evidence="3">PS312</strain>
    </source>
</reference>
<dbReference type="AlphaFoldDB" id="A0A2A6BK34"/>
<reference evidence="2" key="2">
    <citation type="submission" date="2022-06" db="UniProtKB">
        <authorList>
            <consortium name="EnsemblMetazoa"/>
        </authorList>
    </citation>
    <scope>IDENTIFICATION</scope>
    <source>
        <strain evidence="2">PS312</strain>
    </source>
</reference>
<dbReference type="EnsemblMetazoa" id="PPA45156.1">
    <property type="protein sequence ID" value="PPA45156.1"/>
    <property type="gene ID" value="WBGene00283525"/>
</dbReference>
<evidence type="ECO:0000256" key="1">
    <source>
        <dbReference type="SAM" id="MobiDB-lite"/>
    </source>
</evidence>
<evidence type="ECO:0000313" key="2">
    <source>
        <dbReference type="EnsemblMetazoa" id="PPA45156.1"/>
    </source>
</evidence>